<accession>A0ACA9SE55</accession>
<name>A0ACA9SE55_9GLOM</name>
<feature type="non-terminal residue" evidence="1">
    <location>
        <position position="1"/>
    </location>
</feature>
<reference evidence="1" key="1">
    <citation type="submission" date="2021-06" db="EMBL/GenBank/DDBJ databases">
        <authorList>
            <person name="Kallberg Y."/>
            <person name="Tangrot J."/>
            <person name="Rosling A."/>
        </authorList>
    </citation>
    <scope>NUCLEOTIDE SEQUENCE</scope>
    <source>
        <strain evidence="1">MA461A</strain>
    </source>
</reference>
<evidence type="ECO:0000313" key="2">
    <source>
        <dbReference type="Proteomes" id="UP000789920"/>
    </source>
</evidence>
<proteinExistence type="predicted"/>
<protein>
    <submittedName>
        <fullName evidence="1">27742_t:CDS:1</fullName>
    </submittedName>
</protein>
<dbReference type="Proteomes" id="UP000789920">
    <property type="component" value="Unassembled WGS sequence"/>
</dbReference>
<keyword evidence="2" id="KW-1185">Reference proteome</keyword>
<evidence type="ECO:0000313" key="1">
    <source>
        <dbReference type="EMBL" id="CAG8835739.1"/>
    </source>
</evidence>
<dbReference type="EMBL" id="CAJVQC010112655">
    <property type="protein sequence ID" value="CAG8835739.1"/>
    <property type="molecule type" value="Genomic_DNA"/>
</dbReference>
<organism evidence="1 2">
    <name type="scientific">Racocetra persica</name>
    <dbReference type="NCBI Taxonomy" id="160502"/>
    <lineage>
        <taxon>Eukaryota</taxon>
        <taxon>Fungi</taxon>
        <taxon>Fungi incertae sedis</taxon>
        <taxon>Mucoromycota</taxon>
        <taxon>Glomeromycotina</taxon>
        <taxon>Glomeromycetes</taxon>
        <taxon>Diversisporales</taxon>
        <taxon>Gigasporaceae</taxon>
        <taxon>Racocetra</taxon>
    </lineage>
</organism>
<sequence>FSEVDDLWFRSIETEIDNKLENKLEYDDLNNCESDDNEPKIVDLLADGKDVDITDENIKLLNIIENEHPSVKRLYKSTSYNCGPGKKCFMMISLDEFLIRRAYFQSLSKNKQDIYLMVQILAFDGGFITTSRSNKKHNHQNMRTFWRYNNNILLCKKVYEHMHGISETRIKKY</sequence>
<comment type="caution">
    <text evidence="1">The sequence shown here is derived from an EMBL/GenBank/DDBJ whole genome shotgun (WGS) entry which is preliminary data.</text>
</comment>
<gene>
    <name evidence="1" type="ORF">RPERSI_LOCUS29662</name>
</gene>